<evidence type="ECO:0000256" key="1">
    <source>
        <dbReference type="SAM" id="SignalP"/>
    </source>
</evidence>
<evidence type="ECO:0000313" key="2">
    <source>
        <dbReference type="EnsemblMetazoa" id="CJA35658.1"/>
    </source>
</evidence>
<reference evidence="3" key="1">
    <citation type="submission" date="2010-08" db="EMBL/GenBank/DDBJ databases">
        <authorList>
            <consortium name="Caenorhabditis japonica Sequencing Consortium"/>
            <person name="Wilson R.K."/>
        </authorList>
    </citation>
    <scope>NUCLEOTIDE SEQUENCE [LARGE SCALE GENOMIC DNA]</scope>
    <source>
        <strain evidence="3">DF5081</strain>
    </source>
</reference>
<feature type="signal peptide" evidence="1">
    <location>
        <begin position="1"/>
        <end position="45"/>
    </location>
</feature>
<reference evidence="2" key="2">
    <citation type="submission" date="2022-06" db="UniProtKB">
        <authorList>
            <consortium name="EnsemblMetazoa"/>
        </authorList>
    </citation>
    <scope>IDENTIFICATION</scope>
    <source>
        <strain evidence="2">DF5081</strain>
    </source>
</reference>
<accession>A0A8R1IIN1</accession>
<dbReference type="EnsemblMetazoa" id="CJA35658.1">
    <property type="protein sequence ID" value="CJA35658.1"/>
    <property type="gene ID" value="WBGene00211505"/>
</dbReference>
<feature type="chain" id="PRO_5035829380" evidence="1">
    <location>
        <begin position="46"/>
        <end position="86"/>
    </location>
</feature>
<sequence length="86" mass="9828">MRESKNAQAPKYKSLPTSEHFHYSFAMKFFHFVFLLFALFQLVAAQDAASAENNNDVDDVEVPDLGKILEGIERPPVQRTKLIVIF</sequence>
<dbReference type="AlphaFoldDB" id="A0A8R1IIN1"/>
<proteinExistence type="predicted"/>
<protein>
    <submittedName>
        <fullName evidence="2">Uncharacterized protein</fullName>
    </submittedName>
</protein>
<dbReference type="Proteomes" id="UP000005237">
    <property type="component" value="Unassembled WGS sequence"/>
</dbReference>
<organism evidence="2 3">
    <name type="scientific">Caenorhabditis japonica</name>
    <dbReference type="NCBI Taxonomy" id="281687"/>
    <lineage>
        <taxon>Eukaryota</taxon>
        <taxon>Metazoa</taxon>
        <taxon>Ecdysozoa</taxon>
        <taxon>Nematoda</taxon>
        <taxon>Chromadorea</taxon>
        <taxon>Rhabditida</taxon>
        <taxon>Rhabditina</taxon>
        <taxon>Rhabditomorpha</taxon>
        <taxon>Rhabditoidea</taxon>
        <taxon>Rhabditidae</taxon>
        <taxon>Peloderinae</taxon>
        <taxon>Caenorhabditis</taxon>
    </lineage>
</organism>
<keyword evidence="3" id="KW-1185">Reference proteome</keyword>
<name>A0A8R1IIN1_CAEJA</name>
<keyword evidence="1" id="KW-0732">Signal</keyword>
<evidence type="ECO:0000313" key="3">
    <source>
        <dbReference type="Proteomes" id="UP000005237"/>
    </source>
</evidence>